<dbReference type="InterPro" id="IPR004220">
    <property type="entry name" value="5-COMe_2-OHmuconate_Isoase"/>
</dbReference>
<dbReference type="SUPFAM" id="SSF55331">
    <property type="entry name" value="Tautomerase/MIF"/>
    <property type="match status" value="1"/>
</dbReference>
<keyword evidence="2" id="KW-1185">Reference proteome</keyword>
<keyword evidence="1" id="KW-0413">Isomerase</keyword>
<dbReference type="EMBL" id="QUOT01000001">
    <property type="protein sequence ID" value="REL32445.1"/>
    <property type="molecule type" value="Genomic_DNA"/>
</dbReference>
<reference evidence="2" key="1">
    <citation type="submission" date="2018-08" db="EMBL/GenBank/DDBJ databases">
        <title>Thalassotalea euphylliae genome.</title>
        <authorList>
            <person name="Summers S."/>
            <person name="Rice S.A."/>
            <person name="Freckelton M.L."/>
            <person name="Nedved B.T."/>
            <person name="Hadfield M.G."/>
        </authorList>
    </citation>
    <scope>NUCLEOTIDE SEQUENCE [LARGE SCALE GENOMIC DNA]</scope>
    <source>
        <strain evidence="2">H3</strain>
    </source>
</reference>
<name>A0A3E0U8M3_9GAMM</name>
<dbReference type="CDD" id="cd00580">
    <property type="entry name" value="CHMI"/>
    <property type="match status" value="1"/>
</dbReference>
<dbReference type="InterPro" id="IPR014347">
    <property type="entry name" value="Tautomerase/MIF_sf"/>
</dbReference>
<dbReference type="AlphaFoldDB" id="A0A3E0U8M3"/>
<sequence>MPHFVIECSKNITELVEETELNLAVHQVAAASELFTLGDIKVRTNSYSTYLVGGTETGSFIHVFANIMQGRTVEQKAALSKTVVERLTELLPSVSNIAMNVNDFEKASYCNKAML</sequence>
<comment type="caution">
    <text evidence="1">The sequence shown here is derived from an EMBL/GenBank/DDBJ whole genome shotgun (WGS) entry which is preliminary data.</text>
</comment>
<dbReference type="Gene3D" id="3.30.429.10">
    <property type="entry name" value="Macrophage Migration Inhibitory Factor"/>
    <property type="match status" value="1"/>
</dbReference>
<proteinExistence type="predicted"/>
<dbReference type="GO" id="GO:0008704">
    <property type="term" value="F:5-carboxymethyl-2-hydroxymuconate delta-isomerase activity"/>
    <property type="evidence" value="ECO:0007669"/>
    <property type="project" value="InterPro"/>
</dbReference>
<dbReference type="PANTHER" id="PTHR37950:SF1">
    <property type="entry name" value="4-HYDROXYPHENYLACETATE CATABOLISM PROTEIN"/>
    <property type="match status" value="1"/>
</dbReference>
<accession>A0A3E0U8M3</accession>
<evidence type="ECO:0000313" key="2">
    <source>
        <dbReference type="Proteomes" id="UP000256899"/>
    </source>
</evidence>
<evidence type="ECO:0000313" key="1">
    <source>
        <dbReference type="EMBL" id="REL32445.1"/>
    </source>
</evidence>
<organism evidence="1 2">
    <name type="scientific">Thalassotalea euphylliae</name>
    <dbReference type="NCBI Taxonomy" id="1655234"/>
    <lineage>
        <taxon>Bacteria</taxon>
        <taxon>Pseudomonadati</taxon>
        <taxon>Pseudomonadota</taxon>
        <taxon>Gammaproteobacteria</taxon>
        <taxon>Alteromonadales</taxon>
        <taxon>Colwelliaceae</taxon>
        <taxon>Thalassotalea</taxon>
    </lineage>
</organism>
<dbReference type="RefSeq" id="WP_116018014.1">
    <property type="nucleotide sequence ID" value="NZ_QUOT01000001.1"/>
</dbReference>
<gene>
    <name evidence="1" type="ORF">DXX94_17945</name>
</gene>
<dbReference type="Proteomes" id="UP000256899">
    <property type="component" value="Unassembled WGS sequence"/>
</dbReference>
<dbReference type="PANTHER" id="PTHR37950">
    <property type="entry name" value="4-HYDROXYPHENYLACETATE CATABOLISM PROTEIN"/>
    <property type="match status" value="1"/>
</dbReference>
<dbReference type="Pfam" id="PF02962">
    <property type="entry name" value="CHMI"/>
    <property type="match status" value="1"/>
</dbReference>
<protein>
    <submittedName>
        <fullName evidence="1">5-carboxymethyl-2-hydroxymuconate Delta-isomerase</fullName>
    </submittedName>
</protein>